<dbReference type="GO" id="GO:0004518">
    <property type="term" value="F:nuclease activity"/>
    <property type="evidence" value="ECO:0007669"/>
    <property type="project" value="UniProtKB-KW"/>
</dbReference>
<dbReference type="InterPro" id="IPR029060">
    <property type="entry name" value="PIN-like_dom_sf"/>
</dbReference>
<dbReference type="CDD" id="cd09872">
    <property type="entry name" value="PIN_Sll0205-like"/>
    <property type="match status" value="1"/>
</dbReference>
<reference evidence="6" key="2">
    <citation type="submission" date="2021-04" db="EMBL/GenBank/DDBJ databases">
        <authorList>
            <person name="Gilroy R."/>
        </authorList>
    </citation>
    <scope>NUCLEOTIDE SEQUENCE</scope>
    <source>
        <strain evidence="6">ChiGjej1B1-98</strain>
    </source>
</reference>
<evidence type="ECO:0000256" key="1">
    <source>
        <dbReference type="ARBA" id="ARBA00022722"/>
    </source>
</evidence>
<proteinExistence type="predicted"/>
<keyword evidence="1" id="KW-0540">Nuclease</keyword>
<evidence type="ECO:0000259" key="5">
    <source>
        <dbReference type="Pfam" id="PF01850"/>
    </source>
</evidence>
<dbReference type="InterPro" id="IPR041705">
    <property type="entry name" value="PIN_Sll0205"/>
</dbReference>
<accession>A0A9D2CA76</accession>
<dbReference type="AlphaFoldDB" id="A0A9D2CA76"/>
<sequence length="131" mass="14353">MSRFLLDTHVVVWLAVDPSRLSQTARAHLSAAEELHVSAASAFELAQKCRVAKLPQASAILARWDELVRAMGAHELSLTAQDMASAGSITWDHRDPFDRMLVAQALLRGLTLVTSDTAIRQFDGVVCADWV</sequence>
<evidence type="ECO:0000313" key="7">
    <source>
        <dbReference type="Proteomes" id="UP000824005"/>
    </source>
</evidence>
<comment type="caution">
    <text evidence="6">The sequence shown here is derived from an EMBL/GenBank/DDBJ whole genome shotgun (WGS) entry which is preliminary data.</text>
</comment>
<name>A0A9D2CA76_9MICO</name>
<gene>
    <name evidence="6" type="ORF">H9830_10045</name>
</gene>
<evidence type="ECO:0000256" key="4">
    <source>
        <dbReference type="ARBA" id="ARBA00022842"/>
    </source>
</evidence>
<dbReference type="GO" id="GO:0016787">
    <property type="term" value="F:hydrolase activity"/>
    <property type="evidence" value="ECO:0007669"/>
    <property type="project" value="UniProtKB-KW"/>
</dbReference>
<keyword evidence="2" id="KW-0479">Metal-binding</keyword>
<evidence type="ECO:0000256" key="2">
    <source>
        <dbReference type="ARBA" id="ARBA00022723"/>
    </source>
</evidence>
<dbReference type="Gene3D" id="3.40.50.1010">
    <property type="entry name" value="5'-nuclease"/>
    <property type="match status" value="1"/>
</dbReference>
<dbReference type="InterPro" id="IPR002716">
    <property type="entry name" value="PIN_dom"/>
</dbReference>
<evidence type="ECO:0000313" key="6">
    <source>
        <dbReference type="EMBL" id="HIY66604.1"/>
    </source>
</evidence>
<dbReference type="SUPFAM" id="SSF88723">
    <property type="entry name" value="PIN domain-like"/>
    <property type="match status" value="1"/>
</dbReference>
<evidence type="ECO:0000256" key="3">
    <source>
        <dbReference type="ARBA" id="ARBA00022801"/>
    </source>
</evidence>
<dbReference type="Proteomes" id="UP000824005">
    <property type="component" value="Unassembled WGS sequence"/>
</dbReference>
<protein>
    <submittedName>
        <fullName evidence="6">Type II toxin-antitoxin system VapC family toxin</fullName>
    </submittedName>
</protein>
<keyword evidence="4" id="KW-0460">Magnesium</keyword>
<dbReference type="PANTHER" id="PTHR36173">
    <property type="entry name" value="RIBONUCLEASE VAPC16-RELATED"/>
    <property type="match status" value="1"/>
</dbReference>
<dbReference type="EMBL" id="DXDC01000307">
    <property type="protein sequence ID" value="HIY66604.1"/>
    <property type="molecule type" value="Genomic_DNA"/>
</dbReference>
<dbReference type="GO" id="GO:0046872">
    <property type="term" value="F:metal ion binding"/>
    <property type="evidence" value="ECO:0007669"/>
    <property type="project" value="UniProtKB-KW"/>
</dbReference>
<reference evidence="6" key="1">
    <citation type="journal article" date="2021" name="PeerJ">
        <title>Extensive microbial diversity within the chicken gut microbiome revealed by metagenomics and culture.</title>
        <authorList>
            <person name="Gilroy R."/>
            <person name="Ravi A."/>
            <person name="Getino M."/>
            <person name="Pursley I."/>
            <person name="Horton D.L."/>
            <person name="Alikhan N.F."/>
            <person name="Baker D."/>
            <person name="Gharbi K."/>
            <person name="Hall N."/>
            <person name="Watson M."/>
            <person name="Adriaenssens E.M."/>
            <person name="Foster-Nyarko E."/>
            <person name="Jarju S."/>
            <person name="Secka A."/>
            <person name="Antonio M."/>
            <person name="Oren A."/>
            <person name="Chaudhuri R.R."/>
            <person name="La Ragione R."/>
            <person name="Hildebrand F."/>
            <person name="Pallen M.J."/>
        </authorList>
    </citation>
    <scope>NUCLEOTIDE SEQUENCE</scope>
    <source>
        <strain evidence="6">ChiGjej1B1-98</strain>
    </source>
</reference>
<organism evidence="6 7">
    <name type="scientific">Candidatus Agrococcus pullicola</name>
    <dbReference type="NCBI Taxonomy" id="2838429"/>
    <lineage>
        <taxon>Bacteria</taxon>
        <taxon>Bacillati</taxon>
        <taxon>Actinomycetota</taxon>
        <taxon>Actinomycetes</taxon>
        <taxon>Micrococcales</taxon>
        <taxon>Microbacteriaceae</taxon>
        <taxon>Agrococcus</taxon>
    </lineage>
</organism>
<feature type="domain" description="PIN" evidence="5">
    <location>
        <begin position="5"/>
        <end position="123"/>
    </location>
</feature>
<dbReference type="InterPro" id="IPR052919">
    <property type="entry name" value="TA_system_RNase"/>
</dbReference>
<dbReference type="Pfam" id="PF01850">
    <property type="entry name" value="PIN"/>
    <property type="match status" value="1"/>
</dbReference>
<keyword evidence="3" id="KW-0378">Hydrolase</keyword>